<organism evidence="6 7">
    <name type="scientific">Pontibacter locisalis</name>
    <dbReference type="NCBI Taxonomy" id="1719035"/>
    <lineage>
        <taxon>Bacteria</taxon>
        <taxon>Pseudomonadati</taxon>
        <taxon>Bacteroidota</taxon>
        <taxon>Cytophagia</taxon>
        <taxon>Cytophagales</taxon>
        <taxon>Hymenobacteraceae</taxon>
        <taxon>Pontibacter</taxon>
    </lineage>
</organism>
<comment type="similarity">
    <text evidence="2">Belongs to the class-II pyridoxal-phosphate-dependent aminotransferase family. BioF subfamily.</text>
</comment>
<comment type="cofactor">
    <cofactor evidence="1">
        <name>pyridoxal 5'-phosphate</name>
        <dbReference type="ChEBI" id="CHEBI:597326"/>
    </cofactor>
</comment>
<dbReference type="PANTHER" id="PTHR13693:SF77">
    <property type="entry name" value="8-AMINO-7-OXONONANOATE SYNTHASE"/>
    <property type="match status" value="1"/>
</dbReference>
<dbReference type="Gene3D" id="3.90.1150.10">
    <property type="entry name" value="Aspartate Aminotransferase, domain 1"/>
    <property type="match status" value="1"/>
</dbReference>
<dbReference type="InterPro" id="IPR015421">
    <property type="entry name" value="PyrdxlP-dep_Trfase_major"/>
</dbReference>
<dbReference type="GO" id="GO:0008483">
    <property type="term" value="F:transaminase activity"/>
    <property type="evidence" value="ECO:0007669"/>
    <property type="project" value="UniProtKB-KW"/>
</dbReference>
<dbReference type="InterPro" id="IPR015422">
    <property type="entry name" value="PyrdxlP-dep_Trfase_small"/>
</dbReference>
<gene>
    <name evidence="6" type="ORF">ACFSRY_14500</name>
</gene>
<dbReference type="EMBL" id="JBHULU010000021">
    <property type="protein sequence ID" value="MFD2515082.1"/>
    <property type="molecule type" value="Genomic_DNA"/>
</dbReference>
<dbReference type="InterPro" id="IPR015424">
    <property type="entry name" value="PyrdxlP-dep_Trfase"/>
</dbReference>
<evidence type="ECO:0000256" key="3">
    <source>
        <dbReference type="ARBA" id="ARBA00022679"/>
    </source>
</evidence>
<dbReference type="Gene3D" id="3.40.640.10">
    <property type="entry name" value="Type I PLP-dependent aspartate aminotransferase-like (Major domain)"/>
    <property type="match status" value="1"/>
</dbReference>
<dbReference type="Pfam" id="PF00155">
    <property type="entry name" value="Aminotran_1_2"/>
    <property type="match status" value="1"/>
</dbReference>
<protein>
    <submittedName>
        <fullName evidence="6">Aminotransferase class I/II-fold pyridoxal phosphate-dependent enzyme</fullName>
    </submittedName>
</protein>
<keyword evidence="7" id="KW-1185">Reference proteome</keyword>
<dbReference type="SUPFAM" id="SSF53383">
    <property type="entry name" value="PLP-dependent transferases"/>
    <property type="match status" value="1"/>
</dbReference>
<evidence type="ECO:0000256" key="4">
    <source>
        <dbReference type="ARBA" id="ARBA00022898"/>
    </source>
</evidence>
<sequence length="377" mass="41505">MDLHKKLQQKLAERAAQGNLRQLKTTTSLIDFCSNDYLGLACSEKLRALIHEEEDKYKKLPLGATGSRLLAGNHILFEELEQTIARYHHGEAALLFNSGYTANVGLLSALPQRGDTVFYDEASHASMKDGLRLSFARSYSFRHNSLDDLRRKLENATGTVYVVAESVYSMDGDKAPLAELAQICQEKGAALIVDEAHAVGLYGPKGEGITVALGLEDQVFAQVITYGKAMGSHGAAVVGSKILRDYLINFSRAFIYTTGLPTHALLTLSCAYKLLPELEKEREQVKKLAWHLSKELNKLEGIHCTPGESVILSVFQENRDVQKLKKLASSLQLKGFDVRPILSPTVPEGQERLRVIVHAYNTLGEIEGLVQAIAKGT</sequence>
<feature type="domain" description="Aminotransferase class I/classII large" evidence="5">
    <location>
        <begin position="29"/>
        <end position="373"/>
    </location>
</feature>
<name>A0ABW5IQ25_9BACT</name>
<keyword evidence="4" id="KW-0663">Pyridoxal phosphate</keyword>
<evidence type="ECO:0000256" key="2">
    <source>
        <dbReference type="ARBA" id="ARBA00010008"/>
    </source>
</evidence>
<accession>A0ABW5IQ25</accession>
<dbReference type="Proteomes" id="UP001597544">
    <property type="component" value="Unassembled WGS sequence"/>
</dbReference>
<evidence type="ECO:0000256" key="1">
    <source>
        <dbReference type="ARBA" id="ARBA00001933"/>
    </source>
</evidence>
<dbReference type="InterPro" id="IPR004839">
    <property type="entry name" value="Aminotransferase_I/II_large"/>
</dbReference>
<comment type="caution">
    <text evidence="6">The sequence shown here is derived from an EMBL/GenBank/DDBJ whole genome shotgun (WGS) entry which is preliminary data.</text>
</comment>
<dbReference type="InterPro" id="IPR050087">
    <property type="entry name" value="AON_synthase_class-II"/>
</dbReference>
<evidence type="ECO:0000313" key="7">
    <source>
        <dbReference type="Proteomes" id="UP001597544"/>
    </source>
</evidence>
<dbReference type="RefSeq" id="WP_377509084.1">
    <property type="nucleotide sequence ID" value="NZ_JBHULU010000021.1"/>
</dbReference>
<proteinExistence type="inferred from homology"/>
<evidence type="ECO:0000313" key="6">
    <source>
        <dbReference type="EMBL" id="MFD2515082.1"/>
    </source>
</evidence>
<evidence type="ECO:0000259" key="5">
    <source>
        <dbReference type="Pfam" id="PF00155"/>
    </source>
</evidence>
<keyword evidence="3" id="KW-0808">Transferase</keyword>
<dbReference type="PANTHER" id="PTHR13693">
    <property type="entry name" value="CLASS II AMINOTRANSFERASE/8-AMINO-7-OXONONANOATE SYNTHASE"/>
    <property type="match status" value="1"/>
</dbReference>
<keyword evidence="6" id="KW-0032">Aminotransferase</keyword>
<reference evidence="7" key="1">
    <citation type="journal article" date="2019" name="Int. J. Syst. Evol. Microbiol.">
        <title>The Global Catalogue of Microorganisms (GCM) 10K type strain sequencing project: providing services to taxonomists for standard genome sequencing and annotation.</title>
        <authorList>
            <consortium name="The Broad Institute Genomics Platform"/>
            <consortium name="The Broad Institute Genome Sequencing Center for Infectious Disease"/>
            <person name="Wu L."/>
            <person name="Ma J."/>
        </authorList>
    </citation>
    <scope>NUCLEOTIDE SEQUENCE [LARGE SCALE GENOMIC DNA]</scope>
    <source>
        <strain evidence="7">KCTC 42498</strain>
    </source>
</reference>